<feature type="signal peptide" evidence="2">
    <location>
        <begin position="1"/>
        <end position="25"/>
    </location>
</feature>
<sequence length="247" mass="24655">MTARTVTQLLAALSVLGVAASGCSADQPAPTPAPAPSSVPAPDPLLGAPITDSGVLAAAMLGLGDLPDGFSSIPDPVQDLGLDPAPEYDSPDESGTDPAECAAVLAPISEQRSGAASNAVVRFSGPNFSSIDEDAASYPDTGTAEAFTAIQQAWVGCTTFSGTDADGVSVDYALAGREQSTVGDASASVRLTTSSEGFTLVSDVVVAVVDSTVVQIVVSDQAGLEPETVTAVAEAAVERIRSVTPSM</sequence>
<feature type="region of interest" description="Disordered" evidence="1">
    <location>
        <begin position="23"/>
        <end position="46"/>
    </location>
</feature>
<feature type="region of interest" description="Disordered" evidence="1">
    <location>
        <begin position="70"/>
        <end position="97"/>
    </location>
</feature>
<name>A0ABU4AZG5_9NOCA</name>
<evidence type="ECO:0000256" key="1">
    <source>
        <dbReference type="SAM" id="MobiDB-lite"/>
    </source>
</evidence>
<dbReference type="Proteomes" id="UP001185899">
    <property type="component" value="Unassembled WGS sequence"/>
</dbReference>
<proteinExistence type="predicted"/>
<evidence type="ECO:0000256" key="2">
    <source>
        <dbReference type="SAM" id="SignalP"/>
    </source>
</evidence>
<dbReference type="PROSITE" id="PS51257">
    <property type="entry name" value="PROKAR_LIPOPROTEIN"/>
    <property type="match status" value="1"/>
</dbReference>
<dbReference type="EMBL" id="JAWLKE010000005">
    <property type="protein sequence ID" value="MDV6231629.1"/>
    <property type="molecule type" value="Genomic_DNA"/>
</dbReference>
<organism evidence="3 4">
    <name type="scientific">Rhodococcus cercidiphylli</name>
    <dbReference type="NCBI Taxonomy" id="489916"/>
    <lineage>
        <taxon>Bacteria</taxon>
        <taxon>Bacillati</taxon>
        <taxon>Actinomycetota</taxon>
        <taxon>Actinomycetes</taxon>
        <taxon>Mycobacteriales</taxon>
        <taxon>Nocardiaceae</taxon>
        <taxon>Rhodococcus</taxon>
    </lineage>
</organism>
<keyword evidence="2" id="KW-0732">Signal</keyword>
<accession>A0ABU4AZG5</accession>
<evidence type="ECO:0008006" key="5">
    <source>
        <dbReference type="Google" id="ProtNLM"/>
    </source>
</evidence>
<protein>
    <recommendedName>
        <fullName evidence="5">Sensor domain-containing protein</fullName>
    </recommendedName>
</protein>
<evidence type="ECO:0000313" key="4">
    <source>
        <dbReference type="Proteomes" id="UP001185899"/>
    </source>
</evidence>
<comment type="caution">
    <text evidence="3">The sequence shown here is derived from an EMBL/GenBank/DDBJ whole genome shotgun (WGS) entry which is preliminary data.</text>
</comment>
<reference evidence="3 4" key="1">
    <citation type="submission" date="2023-10" db="EMBL/GenBank/DDBJ databases">
        <title>Development of a sustainable strategy for remediation of hydrocarbon-contaminated territories based on the waste exchange concept.</title>
        <authorList>
            <person name="Krivoruchko A."/>
        </authorList>
    </citation>
    <scope>NUCLEOTIDE SEQUENCE [LARGE SCALE GENOMIC DNA]</scope>
    <source>
        <strain evidence="3 4">IEGM 1322</strain>
    </source>
</reference>
<dbReference type="RefSeq" id="WP_269593908.1">
    <property type="nucleotide sequence ID" value="NZ_JAWLKE010000005.1"/>
</dbReference>
<feature type="compositionally biased region" description="Pro residues" evidence="1">
    <location>
        <begin position="29"/>
        <end position="43"/>
    </location>
</feature>
<keyword evidence="4" id="KW-1185">Reference proteome</keyword>
<gene>
    <name evidence="3" type="ORF">R3P95_13810</name>
</gene>
<evidence type="ECO:0000313" key="3">
    <source>
        <dbReference type="EMBL" id="MDV6231629.1"/>
    </source>
</evidence>
<feature type="chain" id="PRO_5047140696" description="Sensor domain-containing protein" evidence="2">
    <location>
        <begin position="26"/>
        <end position="247"/>
    </location>
</feature>